<organism evidence="1 2">
    <name type="scientific">Onchocerca volvulus</name>
    <dbReference type="NCBI Taxonomy" id="6282"/>
    <lineage>
        <taxon>Eukaryota</taxon>
        <taxon>Metazoa</taxon>
        <taxon>Ecdysozoa</taxon>
        <taxon>Nematoda</taxon>
        <taxon>Chromadorea</taxon>
        <taxon>Rhabditida</taxon>
        <taxon>Spirurina</taxon>
        <taxon>Spiruromorpha</taxon>
        <taxon>Filarioidea</taxon>
        <taxon>Onchocercidae</taxon>
        <taxon>Onchocerca</taxon>
    </lineage>
</organism>
<keyword evidence="2" id="KW-1185">Reference proteome</keyword>
<reference evidence="1" key="2">
    <citation type="submission" date="2022-06" db="UniProtKB">
        <authorList>
            <consortium name="EnsemblMetazoa"/>
        </authorList>
    </citation>
    <scope>IDENTIFICATION</scope>
</reference>
<sequence length="93" mass="10623">MGKNEHVNVVTIWLSTNALIAQIKLYLTKACECLMSDPDEGMQSWQPNSRGTSYVFGVNVLKYVCEKLSNDLVPHQVYLIRRIGSQEFFQKKA</sequence>
<protein>
    <submittedName>
        <fullName evidence="1">Uncharacterized protein</fullName>
    </submittedName>
</protein>
<dbReference type="Proteomes" id="UP000024404">
    <property type="component" value="Unassembled WGS sequence"/>
</dbReference>
<name>A0A8R1TS19_ONCVO</name>
<dbReference type="Gene3D" id="3.60.21.10">
    <property type="match status" value="1"/>
</dbReference>
<dbReference type="InterPro" id="IPR029052">
    <property type="entry name" value="Metallo-depent_PP-like"/>
</dbReference>
<reference evidence="2" key="1">
    <citation type="submission" date="2013-10" db="EMBL/GenBank/DDBJ databases">
        <title>Genome sequencing of Onchocerca volvulus.</title>
        <authorList>
            <person name="Cotton J."/>
            <person name="Tsai J."/>
            <person name="Stanley E."/>
            <person name="Tracey A."/>
            <person name="Holroyd N."/>
            <person name="Lustigman S."/>
            <person name="Berriman M."/>
        </authorList>
    </citation>
    <scope>NUCLEOTIDE SEQUENCE</scope>
</reference>
<dbReference type="EnsemblMetazoa" id="OVOC3915.1">
    <property type="protein sequence ID" value="OVOC3915.1"/>
    <property type="gene ID" value="WBGene00240724"/>
</dbReference>
<dbReference type="SUPFAM" id="SSF56300">
    <property type="entry name" value="Metallo-dependent phosphatases"/>
    <property type="match status" value="1"/>
</dbReference>
<dbReference type="EMBL" id="CMVM020000122">
    <property type="status" value="NOT_ANNOTATED_CDS"/>
    <property type="molecule type" value="Genomic_DNA"/>
</dbReference>
<evidence type="ECO:0000313" key="1">
    <source>
        <dbReference type="EnsemblMetazoa" id="OVOC3915.1"/>
    </source>
</evidence>
<dbReference type="AlphaFoldDB" id="A0A8R1TS19"/>
<proteinExistence type="predicted"/>
<evidence type="ECO:0000313" key="2">
    <source>
        <dbReference type="Proteomes" id="UP000024404"/>
    </source>
</evidence>
<accession>A0A8R1TS19</accession>